<keyword evidence="1" id="KW-0732">Signal</keyword>
<dbReference type="EMBL" id="AP014548">
    <property type="protein sequence ID" value="BAO54035.1"/>
    <property type="molecule type" value="Genomic_DNA"/>
</dbReference>
<protein>
    <recommendedName>
        <fullName evidence="4">Sensor of ECF-type sigma factor</fullName>
    </recommendedName>
</protein>
<organism evidence="2 3">
    <name type="scientific">Nonlabens marinus S1-08</name>
    <dbReference type="NCBI Taxonomy" id="1454201"/>
    <lineage>
        <taxon>Bacteria</taxon>
        <taxon>Pseudomonadati</taxon>
        <taxon>Bacteroidota</taxon>
        <taxon>Flavobacteriia</taxon>
        <taxon>Flavobacteriales</taxon>
        <taxon>Flavobacteriaceae</taxon>
        <taxon>Nonlabens</taxon>
    </lineage>
</organism>
<accession>W8VNR8</accession>
<evidence type="ECO:0000256" key="1">
    <source>
        <dbReference type="SAM" id="SignalP"/>
    </source>
</evidence>
<dbReference type="HOGENOM" id="CLU_112450_0_0_10"/>
<gene>
    <name evidence="2" type="ORF">NMS_0026</name>
</gene>
<name>W8VNR8_9FLAO</name>
<dbReference type="STRING" id="1454201.NMS_0026"/>
<feature type="chain" id="PRO_5004913907" description="Sensor of ECF-type sigma factor" evidence="1">
    <location>
        <begin position="19"/>
        <end position="147"/>
    </location>
</feature>
<evidence type="ECO:0000313" key="2">
    <source>
        <dbReference type="EMBL" id="BAO54035.1"/>
    </source>
</evidence>
<dbReference type="AlphaFoldDB" id="W8VNR8"/>
<evidence type="ECO:0000313" key="3">
    <source>
        <dbReference type="Proteomes" id="UP000031760"/>
    </source>
</evidence>
<dbReference type="Proteomes" id="UP000031760">
    <property type="component" value="Chromosome"/>
</dbReference>
<feature type="signal peptide" evidence="1">
    <location>
        <begin position="1"/>
        <end position="18"/>
    </location>
</feature>
<proteinExistence type="predicted"/>
<dbReference type="RefSeq" id="WP_041494801.1">
    <property type="nucleotide sequence ID" value="NZ_AP014548.1"/>
</dbReference>
<dbReference type="OrthoDB" id="675330at2"/>
<dbReference type="KEGG" id="nmf:NMS_0026"/>
<sequence length="147" mass="17474">MKNILIIIVVLISGLSLAQDSRTANEKIEALEVAFLTQELSLTVDEAQKFWPVYTDIKKDREKLYREKKKLMYDMARNFEAISDNQAQEYVDRMFEIEADLNESNFESRHRKLIKIIGPKRFLTLKKAEVEFRRKLLKEYRGRSRNN</sequence>
<reference evidence="2 3" key="1">
    <citation type="journal article" date="2014" name="Proc. Natl. Acad. Sci. U.S.A.">
        <title>Functional characterization of flavobacteria rhodopsins reveals a unique class of light-driven chloride pump in bacteria.</title>
        <authorList>
            <person name="Yoshizawa S."/>
            <person name="Kumagai Y."/>
            <person name="Kim H."/>
            <person name="Ogura Y."/>
            <person name="Hayashi T."/>
            <person name="Iwasaki W."/>
            <person name="DeLong E.F."/>
            <person name="Kogure K."/>
        </authorList>
    </citation>
    <scope>NUCLEOTIDE SEQUENCE [LARGE SCALE GENOMIC DNA]</scope>
    <source>
        <strain evidence="2 3">S1-08</strain>
    </source>
</reference>
<evidence type="ECO:0008006" key="4">
    <source>
        <dbReference type="Google" id="ProtNLM"/>
    </source>
</evidence>
<keyword evidence="3" id="KW-1185">Reference proteome</keyword>